<dbReference type="PROSITE" id="PS51885">
    <property type="entry name" value="NEPRILYSIN"/>
    <property type="match status" value="1"/>
</dbReference>
<organism evidence="4 5">
    <name type="scientific">Phlebotomus papatasi</name>
    <name type="common">Sandfly</name>
    <dbReference type="NCBI Taxonomy" id="29031"/>
    <lineage>
        <taxon>Eukaryota</taxon>
        <taxon>Metazoa</taxon>
        <taxon>Ecdysozoa</taxon>
        <taxon>Arthropoda</taxon>
        <taxon>Hexapoda</taxon>
        <taxon>Insecta</taxon>
        <taxon>Pterygota</taxon>
        <taxon>Neoptera</taxon>
        <taxon>Endopterygota</taxon>
        <taxon>Diptera</taxon>
        <taxon>Nematocera</taxon>
        <taxon>Psychodoidea</taxon>
        <taxon>Psychodidae</taxon>
        <taxon>Phlebotomus</taxon>
        <taxon>Phlebotomus</taxon>
    </lineage>
</organism>
<comment type="similarity">
    <text evidence="2">Belongs to the peptidase M13 family.</text>
</comment>
<dbReference type="InterPro" id="IPR008753">
    <property type="entry name" value="Peptidase_M13_N"/>
</dbReference>
<evidence type="ECO:0000313" key="4">
    <source>
        <dbReference type="EnsemblMetazoa" id="PPAI004604-PA"/>
    </source>
</evidence>
<dbReference type="EMBL" id="AJVK01013248">
    <property type="status" value="NOT_ANNOTATED_CDS"/>
    <property type="molecule type" value="Genomic_DNA"/>
</dbReference>
<evidence type="ECO:0000256" key="1">
    <source>
        <dbReference type="ARBA" id="ARBA00004401"/>
    </source>
</evidence>
<comment type="subcellular location">
    <subcellularLocation>
        <location evidence="1">Cell membrane</location>
        <topology evidence="1">Single-pass type II membrane protein</topology>
    </subcellularLocation>
</comment>
<keyword evidence="5" id="KW-1185">Reference proteome</keyword>
<accession>A0A1B0DA99</accession>
<dbReference type="GO" id="GO:0016485">
    <property type="term" value="P:protein processing"/>
    <property type="evidence" value="ECO:0007669"/>
    <property type="project" value="TreeGrafter"/>
</dbReference>
<dbReference type="InterPro" id="IPR042089">
    <property type="entry name" value="Peptidase_M13_dom_2"/>
</dbReference>
<reference evidence="4" key="1">
    <citation type="submission" date="2022-08" db="UniProtKB">
        <authorList>
            <consortium name="EnsemblMetazoa"/>
        </authorList>
    </citation>
    <scope>IDENTIFICATION</scope>
    <source>
        <strain evidence="4">Israel</strain>
    </source>
</reference>
<dbReference type="Gene3D" id="1.10.1380.10">
    <property type="entry name" value="Neutral endopeptidase , domain2"/>
    <property type="match status" value="2"/>
</dbReference>
<dbReference type="PANTHER" id="PTHR11733:SF224">
    <property type="entry name" value="NEPRILYSIN-2"/>
    <property type="match status" value="1"/>
</dbReference>
<dbReference type="SUPFAM" id="SSF55486">
    <property type="entry name" value="Metalloproteases ('zincins'), catalytic domain"/>
    <property type="match status" value="1"/>
</dbReference>
<evidence type="ECO:0000256" key="2">
    <source>
        <dbReference type="ARBA" id="ARBA00007357"/>
    </source>
</evidence>
<proteinExistence type="inferred from homology"/>
<dbReference type="Pfam" id="PF05649">
    <property type="entry name" value="Peptidase_M13_N"/>
    <property type="match status" value="1"/>
</dbReference>
<dbReference type="Gene3D" id="3.40.390.10">
    <property type="entry name" value="Collagenase (Catalytic Domain)"/>
    <property type="match status" value="2"/>
</dbReference>
<dbReference type="VEuPathDB" id="VectorBase:PPAPM1_008749"/>
<dbReference type="EnsemblMetazoa" id="PPAI004604-RA">
    <property type="protein sequence ID" value="PPAI004604-PA"/>
    <property type="gene ID" value="PPAI004604"/>
</dbReference>
<dbReference type="Proteomes" id="UP000092462">
    <property type="component" value="Unassembled WGS sequence"/>
</dbReference>
<name>A0A1B0DA99_PHLPP</name>
<dbReference type="EMBL" id="AJVK01013247">
    <property type="status" value="NOT_ANNOTATED_CDS"/>
    <property type="molecule type" value="Genomic_DNA"/>
</dbReference>
<dbReference type="CDD" id="cd08662">
    <property type="entry name" value="M13"/>
    <property type="match status" value="1"/>
</dbReference>
<dbReference type="InterPro" id="IPR000718">
    <property type="entry name" value="Peptidase_M13"/>
</dbReference>
<dbReference type="PANTHER" id="PTHR11733">
    <property type="entry name" value="ZINC METALLOPROTEASE FAMILY M13 NEPRILYSIN-RELATED"/>
    <property type="match status" value="1"/>
</dbReference>
<evidence type="ECO:0000259" key="3">
    <source>
        <dbReference type="Pfam" id="PF05649"/>
    </source>
</evidence>
<dbReference type="VEuPathDB" id="VectorBase:PPAI004604"/>
<protein>
    <recommendedName>
        <fullName evidence="3">Peptidase M13 N-terminal domain-containing protein</fullName>
    </recommendedName>
</protein>
<evidence type="ECO:0000313" key="5">
    <source>
        <dbReference type="Proteomes" id="UP000092462"/>
    </source>
</evidence>
<feature type="domain" description="Peptidase M13 N-terminal" evidence="3">
    <location>
        <begin position="7"/>
        <end position="277"/>
    </location>
</feature>
<dbReference type="GO" id="GO:0005886">
    <property type="term" value="C:plasma membrane"/>
    <property type="evidence" value="ECO:0007669"/>
    <property type="project" value="UniProtKB-SubCell"/>
</dbReference>
<dbReference type="InterPro" id="IPR024079">
    <property type="entry name" value="MetalloPept_cat_dom_sf"/>
</dbReference>
<sequence length="378" mass="43429">MDPEVEPCDDFYNFACGTFLKTTNIPDEKVSVNTFSTIGDRLQEQLRTLVSEESSENEAKPFRLAKDFFKACMNKTLIEERGLKPLEVIVDALGGWPVVRGDSWDEKSWTWVDAVKKFRKYGYSVDYILDFSVGIDLKKSTQRTIDLDQSALGLSREYLIKGLDDKIVQAYYSYMVDLAVIYGAERSRAEKELKESLEFEIKLANISLPNEKRRNATTLYNPMTIAEVQKTYKYVDWLDYINAILPESLKVTEKETIIISVPTFFKDLEDVLKTTPKSLPISVGALYVRKHFKEDAKRTALEMVNGIRTEFQKILTTVPWMDDKTRKAAIAKAKAMTTHIGYPDEIMDNSKLEEYYKDLNIDPAKYLESVLAMNTSHR</sequence>
<dbReference type="AlphaFoldDB" id="A0A1B0DA99"/>
<dbReference type="EMBL" id="AJVK01013249">
    <property type="status" value="NOT_ANNOTATED_CDS"/>
    <property type="molecule type" value="Genomic_DNA"/>
</dbReference>
<dbReference type="GO" id="GO:0004222">
    <property type="term" value="F:metalloendopeptidase activity"/>
    <property type="evidence" value="ECO:0007669"/>
    <property type="project" value="InterPro"/>
</dbReference>